<keyword evidence="3" id="KW-1185">Reference proteome</keyword>
<name>A0A918JLP8_9ALTE</name>
<keyword evidence="1" id="KW-0472">Membrane</keyword>
<organism evidence="2 3">
    <name type="scientific">Alteromonas halophila</name>
    <dbReference type="NCBI Taxonomy" id="516698"/>
    <lineage>
        <taxon>Bacteria</taxon>
        <taxon>Pseudomonadati</taxon>
        <taxon>Pseudomonadota</taxon>
        <taxon>Gammaproteobacteria</taxon>
        <taxon>Alteromonadales</taxon>
        <taxon>Alteromonadaceae</taxon>
        <taxon>Alteromonas/Salinimonas group</taxon>
        <taxon>Alteromonas</taxon>
    </lineage>
</organism>
<reference evidence="2" key="2">
    <citation type="submission" date="2020-09" db="EMBL/GenBank/DDBJ databases">
        <authorList>
            <person name="Sun Q."/>
            <person name="Kim S."/>
        </authorList>
    </citation>
    <scope>NUCLEOTIDE SEQUENCE</scope>
    <source>
        <strain evidence="2">KCTC 22164</strain>
    </source>
</reference>
<comment type="caution">
    <text evidence="2">The sequence shown here is derived from an EMBL/GenBank/DDBJ whole genome shotgun (WGS) entry which is preliminary data.</text>
</comment>
<evidence type="ECO:0000313" key="3">
    <source>
        <dbReference type="Proteomes" id="UP000631300"/>
    </source>
</evidence>
<sequence>MAKKGGEASTQSRRLIVNLAIVVIFASVMVGFISYFYQSEPNVQDRLLRSLGDKLESEVVRAHWQWQAQGRPETIMLVHYNDEGAEVGRSPVRFTMNGMPAVKPGSEGCQKLWSSLLSSPMRIDGFLVRAEYYRGTLLDNDPVNARCRFRLSRGTHFDYFIYNGAVEHEQ</sequence>
<reference evidence="2" key="1">
    <citation type="journal article" date="2014" name="Int. J. Syst. Evol. Microbiol.">
        <title>Complete genome sequence of Corynebacterium casei LMG S-19264T (=DSM 44701T), isolated from a smear-ripened cheese.</title>
        <authorList>
            <consortium name="US DOE Joint Genome Institute (JGI-PGF)"/>
            <person name="Walter F."/>
            <person name="Albersmeier A."/>
            <person name="Kalinowski J."/>
            <person name="Ruckert C."/>
        </authorList>
    </citation>
    <scope>NUCLEOTIDE SEQUENCE</scope>
    <source>
        <strain evidence="2">KCTC 22164</strain>
    </source>
</reference>
<dbReference type="EMBL" id="BMXP01000003">
    <property type="protein sequence ID" value="GGW84060.1"/>
    <property type="molecule type" value="Genomic_DNA"/>
</dbReference>
<feature type="transmembrane region" description="Helical" evidence="1">
    <location>
        <begin position="15"/>
        <end position="37"/>
    </location>
</feature>
<evidence type="ECO:0000313" key="2">
    <source>
        <dbReference type="EMBL" id="GGW84060.1"/>
    </source>
</evidence>
<keyword evidence="1" id="KW-1133">Transmembrane helix</keyword>
<gene>
    <name evidence="2" type="ORF">GCM10007391_17180</name>
</gene>
<dbReference type="AlphaFoldDB" id="A0A918JLP8"/>
<dbReference type="Proteomes" id="UP000631300">
    <property type="component" value="Unassembled WGS sequence"/>
</dbReference>
<dbReference type="RefSeq" id="WP_189405395.1">
    <property type="nucleotide sequence ID" value="NZ_BMXP01000003.1"/>
</dbReference>
<keyword evidence="1" id="KW-0812">Transmembrane</keyword>
<protein>
    <recommendedName>
        <fullName evidence="4">MSHA biogenesis protein MshF</fullName>
    </recommendedName>
</protein>
<proteinExistence type="predicted"/>
<evidence type="ECO:0000256" key="1">
    <source>
        <dbReference type="SAM" id="Phobius"/>
    </source>
</evidence>
<accession>A0A918JLP8</accession>
<evidence type="ECO:0008006" key="4">
    <source>
        <dbReference type="Google" id="ProtNLM"/>
    </source>
</evidence>